<feature type="region of interest" description="Disordered" evidence="1">
    <location>
        <begin position="23"/>
        <end position="57"/>
    </location>
</feature>
<evidence type="ECO:0000313" key="2">
    <source>
        <dbReference type="EMBL" id="KAG7296180.1"/>
    </source>
</evidence>
<comment type="caution">
    <text evidence="2">The sequence shown here is derived from an EMBL/GenBank/DDBJ whole genome shotgun (WGS) entry which is preliminary data.</text>
</comment>
<feature type="compositionally biased region" description="Low complexity" evidence="1">
    <location>
        <begin position="24"/>
        <end position="43"/>
    </location>
</feature>
<dbReference type="Proteomes" id="UP000823941">
    <property type="component" value="Chromosome 29"/>
</dbReference>
<gene>
    <name evidence="2" type="ORF">JYU34_021281</name>
</gene>
<evidence type="ECO:0000256" key="1">
    <source>
        <dbReference type="SAM" id="MobiDB-lite"/>
    </source>
</evidence>
<accession>A0ABQ7PTG0</accession>
<proteinExistence type="predicted"/>
<evidence type="ECO:0000313" key="3">
    <source>
        <dbReference type="Proteomes" id="UP000823941"/>
    </source>
</evidence>
<keyword evidence="3" id="KW-1185">Reference proteome</keyword>
<protein>
    <submittedName>
        <fullName evidence="2">Uncharacterized protein</fullName>
    </submittedName>
</protein>
<organism evidence="2 3">
    <name type="scientific">Plutella xylostella</name>
    <name type="common">Diamondback moth</name>
    <name type="synonym">Plutella maculipennis</name>
    <dbReference type="NCBI Taxonomy" id="51655"/>
    <lineage>
        <taxon>Eukaryota</taxon>
        <taxon>Metazoa</taxon>
        <taxon>Ecdysozoa</taxon>
        <taxon>Arthropoda</taxon>
        <taxon>Hexapoda</taxon>
        <taxon>Insecta</taxon>
        <taxon>Pterygota</taxon>
        <taxon>Neoptera</taxon>
        <taxon>Endopterygota</taxon>
        <taxon>Lepidoptera</taxon>
        <taxon>Glossata</taxon>
        <taxon>Ditrysia</taxon>
        <taxon>Yponomeutoidea</taxon>
        <taxon>Plutellidae</taxon>
        <taxon>Plutella</taxon>
    </lineage>
</organism>
<dbReference type="EMBL" id="JAHIBW010000029">
    <property type="protein sequence ID" value="KAG7296180.1"/>
    <property type="molecule type" value="Genomic_DNA"/>
</dbReference>
<reference evidence="2 3" key="1">
    <citation type="submission" date="2021-06" db="EMBL/GenBank/DDBJ databases">
        <title>A haploid diamondback moth (Plutella xylostella L.) genome assembly resolves 31 chromosomes and identifies a diamide resistance mutation.</title>
        <authorList>
            <person name="Ward C.M."/>
            <person name="Perry K.D."/>
            <person name="Baker G."/>
            <person name="Powis K."/>
            <person name="Heckel D.G."/>
            <person name="Baxter S.W."/>
        </authorList>
    </citation>
    <scope>NUCLEOTIDE SEQUENCE [LARGE SCALE GENOMIC DNA]</scope>
    <source>
        <strain evidence="2 3">LV</strain>
        <tissue evidence="2">Single pupa</tissue>
    </source>
</reference>
<sequence length="57" mass="6488">MRLWTLCIANLYRRNGGRWRASWRRSAATTSRPSSTSLRVTTTPGLSNSLERHAQAK</sequence>
<name>A0ABQ7PTG0_PLUXY</name>